<reference evidence="5 6" key="2">
    <citation type="submission" date="2018-11" db="EMBL/GenBank/DDBJ databases">
        <authorList>
            <consortium name="Pathogen Informatics"/>
        </authorList>
    </citation>
    <scope>NUCLEOTIDE SEQUENCE [LARGE SCALE GENOMIC DNA]</scope>
    <source>
        <strain evidence="5 6">NST_G2</strain>
    </source>
</reference>
<feature type="domain" description="Glycosyltransferase subfamily 4-like N-terminal" evidence="4">
    <location>
        <begin position="6"/>
        <end position="77"/>
    </location>
</feature>
<evidence type="ECO:0000256" key="2">
    <source>
        <dbReference type="SAM" id="MobiDB-lite"/>
    </source>
</evidence>
<sequence>MEALMHAKALGLRTIFTDHSLFGFADLSSVLANKALFLFLNVVDNFICVSNVAKENTVLRGGMSPDRVFVIPNAIDSSAFTPDPAARDRDNVTIIVVSRLVYRKGTDLLAAIIPPICSTFPNVKFIIGGDGPKRLVLEEMRERHNLHSRVHLLGSLPHHKVRDVLVKGDIFLNTSLTESFCIAIVEAASCGLVVVSTAVGGVPEVLPPSMLRLAPVSASGLASTLADTVEEVRQRRILWTREASLSSQLSRGEGASATDDDDAVRATSHDACVGSFEGKSAQLNAVTASAINPENDLQSPETIIPSSWPPASAHTQAWQQHIEVKQFYTWPDVAERTERVYYGVLCRPRGSAKEAILAAVQRLGPIGGKVMAIIWAINWLLLIILEWLRPSKTVLNPFFSSLICDCFYPNAGGVENHIYQLAQCLLLRGHRVLIVTHAYGEGWQRQGVRYMARGLKVYYIPYRPFYNQSVFITVFGLLPVIRDILVRENVDVVHGHSSCLWKSVVTATFNDFLFPHQAFSPLALESLMHSKALGLRTIFTDHSLFGFADLSSVLANKALFLFLNVVDNFICVSNVAKENTVLRGGMNPDRVFVIPNAIDSLAFRPDPSARDPDNITIVVISRLVYRKGADLLGAIIPPLCATFANLKFIIGGDGPKRLVLEEMLESYDLHSRVQLLGSLPHHKVRDVLVKGDIFLNTSLTESFCIAIVEAASCGLIVVSTAVGGVPEVLPPHMLRLAPVSASGLANTLADTIEEVRQERIIWDQESRFLCSSPSALDDSPPTPHSSEHVGRDESPMATSLSLVKAGSSLILESVLSPYFSSSYPRKANRVLEAETVRSPSSRTTVNDLFQNPSVTSVSTPTWPPISASRQIWQRHREVEELYTWPNVAERTEKVYFTAMNQPRGSSRTGMLAYVLRSELGALCVWYTTTTSQMTLES</sequence>
<dbReference type="SUPFAM" id="SSF53756">
    <property type="entry name" value="UDP-Glycosyltransferase/glycogen phosphorylase"/>
    <property type="match status" value="2"/>
</dbReference>
<accession>A0A183SFT6</accession>
<dbReference type="WBParaSite" id="SSLN_0000318401-mRNA-1">
    <property type="protein sequence ID" value="SSLN_0000318401-mRNA-1"/>
    <property type="gene ID" value="SSLN_0000318401"/>
</dbReference>
<dbReference type="InterPro" id="IPR001296">
    <property type="entry name" value="Glyco_trans_1"/>
</dbReference>
<dbReference type="GO" id="GO:0017176">
    <property type="term" value="F:phosphatidylinositol N-acetylglucosaminyltransferase activity"/>
    <property type="evidence" value="ECO:0007669"/>
    <property type="project" value="TreeGrafter"/>
</dbReference>
<dbReference type="PANTHER" id="PTHR45871">
    <property type="entry name" value="N-ACETYLGLUCOSAMINYL-PHOSPHATIDYLINOSITOL BIOSYNTHETIC PROTEIN"/>
    <property type="match status" value="1"/>
</dbReference>
<name>A0A183SFT6_SCHSO</name>
<dbReference type="Pfam" id="PF00534">
    <property type="entry name" value="Glycos_transf_1"/>
    <property type="match status" value="2"/>
</dbReference>
<proteinExistence type="predicted"/>
<evidence type="ECO:0000313" key="7">
    <source>
        <dbReference type="WBParaSite" id="SSLN_0000318401-mRNA-1"/>
    </source>
</evidence>
<reference evidence="7" key="1">
    <citation type="submission" date="2016-06" db="UniProtKB">
        <authorList>
            <consortium name="WormBaseParasite"/>
        </authorList>
    </citation>
    <scope>IDENTIFICATION</scope>
</reference>
<evidence type="ECO:0000313" key="5">
    <source>
        <dbReference type="EMBL" id="VDL89469.1"/>
    </source>
</evidence>
<gene>
    <name evidence="5" type="ORF">SSLN_LOCUS3084</name>
</gene>
<keyword evidence="1" id="KW-0328">Glycosyltransferase</keyword>
<feature type="domain" description="Glycosyltransferase subfamily 4-like N-terminal" evidence="4">
    <location>
        <begin position="412"/>
        <end position="599"/>
    </location>
</feature>
<dbReference type="STRING" id="70667.A0A183SFT6"/>
<protein>
    <submittedName>
        <fullName evidence="7">Phosphatidylinositol N-acetylglucosaminyltransferase subunit A</fullName>
    </submittedName>
</protein>
<dbReference type="PANTHER" id="PTHR45871:SF1">
    <property type="entry name" value="PHOSPHATIDYLINOSITOL N-ACETYLGLUCOSAMINYLTRANSFERASE SUBUNIT A"/>
    <property type="match status" value="1"/>
</dbReference>
<dbReference type="Gene3D" id="3.40.50.2000">
    <property type="entry name" value="Glycogen Phosphorylase B"/>
    <property type="match status" value="4"/>
</dbReference>
<feature type="domain" description="Glycosyl transferase family 1" evidence="3">
    <location>
        <begin position="87"/>
        <end position="206"/>
    </location>
</feature>
<feature type="region of interest" description="Disordered" evidence="2">
    <location>
        <begin position="773"/>
        <end position="795"/>
    </location>
</feature>
<dbReference type="Pfam" id="PF13439">
    <property type="entry name" value="Glyco_transf_4"/>
    <property type="match status" value="2"/>
</dbReference>
<dbReference type="EMBL" id="UYSU01032423">
    <property type="protein sequence ID" value="VDL89469.1"/>
    <property type="molecule type" value="Genomic_DNA"/>
</dbReference>
<organism evidence="7">
    <name type="scientific">Schistocephalus solidus</name>
    <name type="common">Tapeworm</name>
    <dbReference type="NCBI Taxonomy" id="70667"/>
    <lineage>
        <taxon>Eukaryota</taxon>
        <taxon>Metazoa</taxon>
        <taxon>Spiralia</taxon>
        <taxon>Lophotrochozoa</taxon>
        <taxon>Platyhelminthes</taxon>
        <taxon>Cestoda</taxon>
        <taxon>Eucestoda</taxon>
        <taxon>Diphyllobothriidea</taxon>
        <taxon>Diphyllobothriidae</taxon>
        <taxon>Schistocephalus</taxon>
    </lineage>
</organism>
<dbReference type="InterPro" id="IPR028098">
    <property type="entry name" value="Glyco_trans_4-like_N"/>
</dbReference>
<evidence type="ECO:0000259" key="3">
    <source>
        <dbReference type="Pfam" id="PF00534"/>
    </source>
</evidence>
<dbReference type="Proteomes" id="UP000275846">
    <property type="component" value="Unassembled WGS sequence"/>
</dbReference>
<evidence type="ECO:0000256" key="1">
    <source>
        <dbReference type="ARBA" id="ARBA00022676"/>
    </source>
</evidence>
<keyword evidence="1" id="KW-0808">Transferase</keyword>
<dbReference type="AlphaFoldDB" id="A0A183SFT6"/>
<evidence type="ECO:0000259" key="4">
    <source>
        <dbReference type="Pfam" id="PF13439"/>
    </source>
</evidence>
<evidence type="ECO:0000313" key="6">
    <source>
        <dbReference type="Proteomes" id="UP000275846"/>
    </source>
</evidence>
<dbReference type="GO" id="GO:0006506">
    <property type="term" value="P:GPI anchor biosynthetic process"/>
    <property type="evidence" value="ECO:0007669"/>
    <property type="project" value="TreeGrafter"/>
</dbReference>
<dbReference type="GO" id="GO:0000506">
    <property type="term" value="C:glycosylphosphatidylinositol-N-acetylglucosaminyltransferase (GPI-GnT) complex"/>
    <property type="evidence" value="ECO:0007669"/>
    <property type="project" value="TreeGrafter"/>
</dbReference>
<feature type="domain" description="Glycosyl transferase family 1" evidence="3">
    <location>
        <begin position="608"/>
        <end position="748"/>
    </location>
</feature>
<feature type="compositionally biased region" description="Basic and acidic residues" evidence="2">
    <location>
        <begin position="785"/>
        <end position="794"/>
    </location>
</feature>
<keyword evidence="6" id="KW-1185">Reference proteome</keyword>
<dbReference type="OrthoDB" id="734129at2759"/>